<dbReference type="OrthoDB" id="9791261at2"/>
<proteinExistence type="inferred from homology"/>
<dbReference type="PANTHER" id="PTHR30203:SF24">
    <property type="entry name" value="BLR4935 PROTEIN"/>
    <property type="match status" value="1"/>
</dbReference>
<dbReference type="InterPro" id="IPR010131">
    <property type="entry name" value="MdtP/NodT-like"/>
</dbReference>
<sequence>MHDWLRASTVIGLVGLFCMSAAVAGSGTWTFERAVTHGLSVAPETDALEHRISVQRGSRDQTGRWPNPRLEADVSEGLGREDGRGGYALTELSLTQPLPLWGQLGHGRDAADARVAEAEAMAEVGRLELEAAIGAAFHAWQKTEADYGLAQQRLEEAERLNRIARLREERGDLSERERLRITLFRSEAMRDLEAAEGERAEARAVLASWLDLSPGELGEAPPFDVPALQAADTGPGQDGLHDHPALRAASERQRAAASEISRARAEGRPDVSVRLFRERDVIDGSREGSVGVGIQLELPLWDRNQGRVREYAAERRQVQADARTLHRDLARQISVSTEYLAHLLRELERHREETLAPAHRVRELTYRGYETGEATLLELLEAYNTHFDAVRQEQQLLAESWEEWRELRLGRGQSLVEDTQ</sequence>
<evidence type="ECO:0000313" key="5">
    <source>
        <dbReference type="Proteomes" id="UP000199657"/>
    </source>
</evidence>
<comment type="similarity">
    <text evidence="1">Belongs to the outer membrane factor (OMF) (TC 1.B.17) family.</text>
</comment>
<evidence type="ECO:0000256" key="2">
    <source>
        <dbReference type="SAM" id="Coils"/>
    </source>
</evidence>
<dbReference type="InterPro" id="IPR003423">
    <property type="entry name" value="OMP_efflux"/>
</dbReference>
<dbReference type="GO" id="GO:0015562">
    <property type="term" value="F:efflux transmembrane transporter activity"/>
    <property type="evidence" value="ECO:0007669"/>
    <property type="project" value="InterPro"/>
</dbReference>
<dbReference type="PANTHER" id="PTHR30203">
    <property type="entry name" value="OUTER MEMBRANE CATION EFFLUX PROTEIN"/>
    <property type="match status" value="1"/>
</dbReference>
<dbReference type="RefSeq" id="WP_091642859.1">
    <property type="nucleotide sequence ID" value="NZ_FOEG01000003.1"/>
</dbReference>
<keyword evidence="5" id="KW-1185">Reference proteome</keyword>
<dbReference type="AlphaFoldDB" id="A0A1H8T1T1"/>
<feature type="region of interest" description="Disordered" evidence="3">
    <location>
        <begin position="54"/>
        <end position="81"/>
    </location>
</feature>
<accession>A0A1H8T1T1</accession>
<dbReference type="STRING" id="406100.SAMN04488052_103363"/>
<dbReference type="Proteomes" id="UP000199657">
    <property type="component" value="Unassembled WGS sequence"/>
</dbReference>
<dbReference type="SUPFAM" id="SSF56954">
    <property type="entry name" value="Outer membrane efflux proteins (OEP)"/>
    <property type="match status" value="1"/>
</dbReference>
<organism evidence="4 5">
    <name type="scientific">Aquisalimonas asiatica</name>
    <dbReference type="NCBI Taxonomy" id="406100"/>
    <lineage>
        <taxon>Bacteria</taxon>
        <taxon>Pseudomonadati</taxon>
        <taxon>Pseudomonadota</taxon>
        <taxon>Gammaproteobacteria</taxon>
        <taxon>Chromatiales</taxon>
        <taxon>Ectothiorhodospiraceae</taxon>
        <taxon>Aquisalimonas</taxon>
    </lineage>
</organism>
<keyword evidence="2" id="KW-0175">Coiled coil</keyword>
<evidence type="ECO:0000256" key="1">
    <source>
        <dbReference type="ARBA" id="ARBA00007613"/>
    </source>
</evidence>
<feature type="coiled-coil region" evidence="2">
    <location>
        <begin position="149"/>
        <end position="205"/>
    </location>
</feature>
<gene>
    <name evidence="4" type="ORF">SAMN04488052_103363</name>
</gene>
<reference evidence="4 5" key="1">
    <citation type="submission" date="2016-10" db="EMBL/GenBank/DDBJ databases">
        <authorList>
            <person name="de Groot N.N."/>
        </authorList>
    </citation>
    <scope>NUCLEOTIDE SEQUENCE [LARGE SCALE GENOMIC DNA]</scope>
    <source>
        <strain evidence="4 5">CGMCC 1.6291</strain>
    </source>
</reference>
<dbReference type="EMBL" id="FOEG01000003">
    <property type="protein sequence ID" value="SEO84950.1"/>
    <property type="molecule type" value="Genomic_DNA"/>
</dbReference>
<dbReference type="Pfam" id="PF02321">
    <property type="entry name" value="OEP"/>
    <property type="match status" value="2"/>
</dbReference>
<protein>
    <submittedName>
        <fullName evidence="4">Outer membrane protein, cobalt-zinc-cadmium efflux system</fullName>
    </submittedName>
</protein>
<evidence type="ECO:0000313" key="4">
    <source>
        <dbReference type="EMBL" id="SEO84950.1"/>
    </source>
</evidence>
<evidence type="ECO:0000256" key="3">
    <source>
        <dbReference type="SAM" id="MobiDB-lite"/>
    </source>
</evidence>
<name>A0A1H8T1T1_9GAMM</name>
<dbReference type="Gene3D" id="1.20.1600.10">
    <property type="entry name" value="Outer membrane efflux proteins (OEP)"/>
    <property type="match status" value="1"/>
</dbReference>